<name>A0A559L7S3_FUSOC</name>
<feature type="region of interest" description="Disordered" evidence="1">
    <location>
        <begin position="67"/>
        <end position="100"/>
    </location>
</feature>
<evidence type="ECO:0000256" key="1">
    <source>
        <dbReference type="SAM" id="MobiDB-lite"/>
    </source>
</evidence>
<dbReference type="AlphaFoldDB" id="A0A559L7S3"/>
<feature type="compositionally biased region" description="Basic and acidic residues" evidence="1">
    <location>
        <begin position="12"/>
        <end position="23"/>
    </location>
</feature>
<feature type="compositionally biased region" description="Basic and acidic residues" evidence="1">
    <location>
        <begin position="90"/>
        <end position="100"/>
    </location>
</feature>
<reference evidence="2 3" key="1">
    <citation type="journal article" date="2019" name="Microbiol. Resour. Announc.">
        <title>High-quality draft genome sequence of Fusarium oxysporum f. sp. cubense strain 160527, a causal agent of Panama disease.</title>
        <authorList>
            <person name="Asai S."/>
            <person name="Ayukawa Y."/>
            <person name="Gan P."/>
            <person name="Masuda S."/>
            <person name="Komatsu K."/>
            <person name="Shirasu K."/>
            <person name="Arie T."/>
        </authorList>
    </citation>
    <scope>NUCLEOTIDE SEQUENCE [LARGE SCALE GENOMIC DNA]</scope>
    <source>
        <strain evidence="2 3">160527</strain>
    </source>
</reference>
<gene>
    <name evidence="2" type="ORF">Focb16_v001963</name>
</gene>
<proteinExistence type="predicted"/>
<organism evidence="2 3">
    <name type="scientific">Fusarium oxysporum f. sp. cubense</name>
    <dbReference type="NCBI Taxonomy" id="61366"/>
    <lineage>
        <taxon>Eukaryota</taxon>
        <taxon>Fungi</taxon>
        <taxon>Dikarya</taxon>
        <taxon>Ascomycota</taxon>
        <taxon>Pezizomycotina</taxon>
        <taxon>Sordariomycetes</taxon>
        <taxon>Hypocreomycetidae</taxon>
        <taxon>Hypocreales</taxon>
        <taxon>Nectriaceae</taxon>
        <taxon>Fusarium</taxon>
        <taxon>Fusarium oxysporum species complex</taxon>
    </lineage>
</organism>
<dbReference type="Proteomes" id="UP000320707">
    <property type="component" value="Unassembled WGS sequence"/>
</dbReference>
<accession>A0A559L7S3</accession>
<feature type="compositionally biased region" description="Basic and acidic residues" evidence="1">
    <location>
        <begin position="680"/>
        <end position="690"/>
    </location>
</feature>
<dbReference type="EMBL" id="SRMI01000005">
    <property type="protein sequence ID" value="TVY69407.1"/>
    <property type="molecule type" value="Genomic_DNA"/>
</dbReference>
<sequence>MSRIASRQVPEPGKKDNKNDAPARKGLKLWEQVSKELRPNAEMRLVTRDHQFQDDEDNFSDRHYRVSYRSPSSSRAGREAIIIRRPSSNSDERHEKDKAVRPTQTDLDAVYNTIHSKDVTVHLELDIVSDLDDELEEFNRLVRQGWFKNAQSFFDQYLATHKSNPWVLVQYAEMLIEMGDYKSFYELNLDQTFFQHETTTIESDALEILERNWNLLKVTALSHSHFSMKQIRDQVPTLGEMVSLSDNPGSTEIRIACLVMYTAGIRAMRDTYSLLYSETRLGVRAVWEKVYRNLLRQGRIWDFRDLFLALWNTNGTNKTEKMLFGERSIFEVILTDWSAHEGDGSTLLALLDILAHLMIESPASKEITPFLEACLLSAHDIGESIMRKFPDGTRTRPFLLWILAQSSISARREDGQPMDIIDSDNYGGMAWYPTHIRLPFYIPFRQEIPDWAPPDLTSDSFRPLEMVMKAAKENKDYVTQGLCLKEIAVRSRDPTATLSELVQLEKEIQHDNQGYLQTCLAKYLVSKNKGSRERLLKELGDVKPSGSPEELLFPKRACARDIIHEALKPLPKGHKANSIESGARYCGSSDDPLWEFIRYHSKYFEDCHRGWHRGAPPERSFVPIRRESGNGSLSETLDGPKRSPDRMEDRELRNETSEMHSTAGSPLVRRQTFMPILEDVSDHGEDYQPN</sequence>
<feature type="region of interest" description="Disordered" evidence="1">
    <location>
        <begin position="1"/>
        <end position="26"/>
    </location>
</feature>
<comment type="caution">
    <text evidence="2">The sequence shown here is derived from an EMBL/GenBank/DDBJ whole genome shotgun (WGS) entry which is preliminary data.</text>
</comment>
<feature type="compositionally biased region" description="Basic and acidic residues" evidence="1">
    <location>
        <begin position="638"/>
        <end position="658"/>
    </location>
</feature>
<feature type="region of interest" description="Disordered" evidence="1">
    <location>
        <begin position="615"/>
        <end position="690"/>
    </location>
</feature>
<evidence type="ECO:0000313" key="3">
    <source>
        <dbReference type="Proteomes" id="UP000320707"/>
    </source>
</evidence>
<evidence type="ECO:0000313" key="2">
    <source>
        <dbReference type="EMBL" id="TVY69407.1"/>
    </source>
</evidence>
<protein>
    <submittedName>
        <fullName evidence="2">Uncharacterized protein</fullName>
    </submittedName>
</protein>